<protein>
    <submittedName>
        <fullName evidence="4">SLAP domain-containing protein</fullName>
    </submittedName>
</protein>
<evidence type="ECO:0000256" key="2">
    <source>
        <dbReference type="SAM" id="SignalP"/>
    </source>
</evidence>
<proteinExistence type="predicted"/>
<dbReference type="Proteomes" id="UP001164557">
    <property type="component" value="Chromosome"/>
</dbReference>
<accession>A0AA47GH31</accession>
<evidence type="ECO:0000313" key="4">
    <source>
        <dbReference type="EMBL" id="UZX29860.1"/>
    </source>
</evidence>
<keyword evidence="5" id="KW-1185">Reference proteome</keyword>
<sequence>MKKNKRIIFATMAALSLAAPMTAVFNFDNVQTVSANHQGTKVWLQYGTLKYALKGPSGRVYPAGTKVVRELSNDNIPPTSLPSEPFYLTLEIGGIPGNQLLQDVGGGQIAEAYVNYEGWHEIDYPSDNVVLVNNTTDYTDLKSSDFHPVDSNNPDVPVANTDKLDDAFAEYTNRLYHWEHMSIADNKWGDTINQRYSAAHGMGVTQETVDALTKEINDAVANYKKTGHLVSGNSGSDNNSNSGSSNSSNGNSGSTSGNTPNSSGSSTSSKSKSRVVRLRKASYRYTRKGKRVSKKLLKKGSYVKINGKTYRIKGKKYYRIAKNRYIRKVNVAK</sequence>
<feature type="chain" id="PRO_5041322795" evidence="2">
    <location>
        <begin position="24"/>
        <end position="333"/>
    </location>
</feature>
<evidence type="ECO:0000313" key="5">
    <source>
        <dbReference type="Proteomes" id="UP001164557"/>
    </source>
</evidence>
<evidence type="ECO:0000259" key="3">
    <source>
        <dbReference type="Pfam" id="PF03217"/>
    </source>
</evidence>
<dbReference type="InterPro" id="IPR024968">
    <property type="entry name" value="SlpA_C_lactobacillus"/>
</dbReference>
<feature type="region of interest" description="Disordered" evidence="1">
    <location>
        <begin position="227"/>
        <end position="279"/>
    </location>
</feature>
<reference evidence="4" key="1">
    <citation type="submission" date="2021-09" db="EMBL/GenBank/DDBJ databases">
        <title>Lactobacillus species from Apis mellifera, Switzerland.</title>
        <authorList>
            <person name="Pfister J."/>
            <person name="Brown A."/>
            <person name="Neumann P."/>
            <person name="Collaud A."/>
            <person name="Retschnig G."/>
            <person name="Perreten V."/>
        </authorList>
    </citation>
    <scope>NUCLEOTIDE SEQUENCE</scope>
    <source>
        <strain evidence="4">IBH002</strain>
    </source>
</reference>
<name>A0AA47GH31_9LACO</name>
<dbReference type="EMBL" id="CP084389">
    <property type="protein sequence ID" value="UZX29860.1"/>
    <property type="molecule type" value="Genomic_DNA"/>
</dbReference>
<feature type="domain" description="S-layer protein C-terminal" evidence="3">
    <location>
        <begin position="268"/>
        <end position="327"/>
    </location>
</feature>
<feature type="signal peptide" evidence="2">
    <location>
        <begin position="1"/>
        <end position="23"/>
    </location>
</feature>
<dbReference type="AlphaFoldDB" id="A0AA47GH31"/>
<keyword evidence="2" id="KW-0732">Signal</keyword>
<organism evidence="4 5">
    <name type="scientific">Lactobacillus helsingborgensis</name>
    <dbReference type="NCBI Taxonomy" id="1218494"/>
    <lineage>
        <taxon>Bacteria</taxon>
        <taxon>Bacillati</taxon>
        <taxon>Bacillota</taxon>
        <taxon>Bacilli</taxon>
        <taxon>Lactobacillales</taxon>
        <taxon>Lactobacillaceae</taxon>
        <taxon>Lactobacillus</taxon>
    </lineage>
</organism>
<feature type="compositionally biased region" description="Low complexity" evidence="1">
    <location>
        <begin position="231"/>
        <end position="270"/>
    </location>
</feature>
<dbReference type="RefSeq" id="WP_046326631.1">
    <property type="nucleotide sequence ID" value="NZ_CP084389.1"/>
</dbReference>
<evidence type="ECO:0000256" key="1">
    <source>
        <dbReference type="SAM" id="MobiDB-lite"/>
    </source>
</evidence>
<dbReference type="Pfam" id="PF03217">
    <property type="entry name" value="SlpA"/>
    <property type="match status" value="1"/>
</dbReference>
<gene>
    <name evidence="4" type="ORF">LDX53_01080</name>
</gene>